<keyword evidence="1" id="KW-1133">Transmembrane helix</keyword>
<keyword evidence="3" id="KW-1185">Reference proteome</keyword>
<sequence>MNAPSTPNSRTSRGAREGFWILASLGILAPVVAWSWYGLAQFEAQTEESKALAAGTTMAGFAEVVGGVPLIAAHLVGLALLLVLGWKGYRERGIVFAIVAVGAASGIGIVVAQLLWAGELFQLGIDNITHVP</sequence>
<dbReference type="Proteomes" id="UP001235133">
    <property type="component" value="Unassembled WGS sequence"/>
</dbReference>
<accession>A0ABU0YX13</accession>
<name>A0ABU0YX13_9MICO</name>
<reference evidence="2 3" key="1">
    <citation type="submission" date="2023-08" db="EMBL/GenBank/DDBJ databases">
        <title>Microbacterium psychrotolerans sp. nov., a psychrotolerant bacterium isolated from soil in Heilongjiang Province, China.</title>
        <authorList>
            <person name="An P."/>
            <person name="Zhao D."/>
            <person name="Xiang H."/>
        </authorList>
    </citation>
    <scope>NUCLEOTIDE SEQUENCE [LARGE SCALE GENOMIC DNA]</scope>
    <source>
        <strain evidence="2 3">QXD-8</strain>
    </source>
</reference>
<gene>
    <name evidence="2" type="ORF">Q9R08_02655</name>
</gene>
<keyword evidence="1" id="KW-0812">Transmembrane</keyword>
<keyword evidence="1" id="KW-0472">Membrane</keyword>
<evidence type="ECO:0000313" key="3">
    <source>
        <dbReference type="Proteomes" id="UP001235133"/>
    </source>
</evidence>
<proteinExistence type="predicted"/>
<comment type="caution">
    <text evidence="2">The sequence shown here is derived from an EMBL/GenBank/DDBJ whole genome shotgun (WGS) entry which is preliminary data.</text>
</comment>
<organism evidence="2 3">
    <name type="scientific">Microbacterium psychrotolerans</name>
    <dbReference type="NCBI Taxonomy" id="3068321"/>
    <lineage>
        <taxon>Bacteria</taxon>
        <taxon>Bacillati</taxon>
        <taxon>Actinomycetota</taxon>
        <taxon>Actinomycetes</taxon>
        <taxon>Micrococcales</taxon>
        <taxon>Microbacteriaceae</taxon>
        <taxon>Microbacterium</taxon>
    </lineage>
</organism>
<protein>
    <submittedName>
        <fullName evidence="2">Uncharacterized protein</fullName>
    </submittedName>
</protein>
<dbReference type="RefSeq" id="WP_308866271.1">
    <property type="nucleotide sequence ID" value="NZ_JAVFWO010000001.1"/>
</dbReference>
<evidence type="ECO:0000256" key="1">
    <source>
        <dbReference type="SAM" id="Phobius"/>
    </source>
</evidence>
<feature type="transmembrane region" description="Helical" evidence="1">
    <location>
        <begin position="94"/>
        <end position="116"/>
    </location>
</feature>
<feature type="transmembrane region" description="Helical" evidence="1">
    <location>
        <begin position="19"/>
        <end position="39"/>
    </location>
</feature>
<dbReference type="EMBL" id="JAVFWO010000001">
    <property type="protein sequence ID" value="MDQ7876868.1"/>
    <property type="molecule type" value="Genomic_DNA"/>
</dbReference>
<feature type="transmembrane region" description="Helical" evidence="1">
    <location>
        <begin position="59"/>
        <end position="82"/>
    </location>
</feature>
<evidence type="ECO:0000313" key="2">
    <source>
        <dbReference type="EMBL" id="MDQ7876868.1"/>
    </source>
</evidence>